<accession>A0A1V1PDU7</accession>
<comment type="caution">
    <text evidence="1">The sequence shown here is derived from an EMBL/GenBank/DDBJ whole genome shotgun (WGS) entry which is preliminary data.</text>
</comment>
<organism evidence="1 2">
    <name type="scientific">Candidatus Magnetoglobus multicellularis str. Araruama</name>
    <dbReference type="NCBI Taxonomy" id="890399"/>
    <lineage>
        <taxon>Bacteria</taxon>
        <taxon>Pseudomonadati</taxon>
        <taxon>Thermodesulfobacteriota</taxon>
        <taxon>Desulfobacteria</taxon>
        <taxon>Desulfobacterales</taxon>
        <taxon>Desulfobacteraceae</taxon>
        <taxon>Candidatus Magnetoglobus</taxon>
    </lineage>
</organism>
<dbReference type="AlphaFoldDB" id="A0A1V1PDU7"/>
<evidence type="ECO:0008006" key="3">
    <source>
        <dbReference type="Google" id="ProtNLM"/>
    </source>
</evidence>
<dbReference type="EMBL" id="ATBP01000098">
    <property type="protein sequence ID" value="ETR72956.1"/>
    <property type="molecule type" value="Genomic_DNA"/>
</dbReference>
<gene>
    <name evidence="1" type="ORF">OMM_01311</name>
</gene>
<protein>
    <recommendedName>
        <fullName evidence="3">Lipoprotein</fullName>
    </recommendedName>
</protein>
<evidence type="ECO:0000313" key="2">
    <source>
        <dbReference type="Proteomes" id="UP000189670"/>
    </source>
</evidence>
<sequence length="243" mass="27862">MKIIQSILAMTILLIAVGCGSSFENPVERIKHQLKDVPTFSIILEDMKQDGNVFTHYFHKYKVVQLDKSWVTDWEEVSDSFYRQNANFLGMTLAARKEGQYSDHVAPPGYAYVGDPKYGQWKQDASGGSFWEFYGKYRMFTDVLGFLPGQFTIATMMIIIDIAKDDNPSLAEIISMEQKGHTPKITTRHFLNVGRVVNKRKVLPFLIESPNDSVKVKLEEHEVAIVPEVWGMVNNYFQRRICP</sequence>
<reference evidence="2" key="1">
    <citation type="submission" date="2012-11" db="EMBL/GenBank/DDBJ databases">
        <authorList>
            <person name="Lucero-Rivera Y.E."/>
            <person name="Tovar-Ramirez D."/>
        </authorList>
    </citation>
    <scope>NUCLEOTIDE SEQUENCE [LARGE SCALE GENOMIC DNA]</scope>
    <source>
        <strain evidence="2">Araruama</strain>
    </source>
</reference>
<dbReference type="Proteomes" id="UP000189670">
    <property type="component" value="Unassembled WGS sequence"/>
</dbReference>
<evidence type="ECO:0000313" key="1">
    <source>
        <dbReference type="EMBL" id="ETR72956.1"/>
    </source>
</evidence>
<name>A0A1V1PDU7_9BACT</name>
<proteinExistence type="predicted"/>
<dbReference type="PROSITE" id="PS51257">
    <property type="entry name" value="PROKAR_LIPOPROTEIN"/>
    <property type="match status" value="1"/>
</dbReference>